<gene>
    <name evidence="5" type="ORF">Z045_25960</name>
</gene>
<evidence type="ECO:0000313" key="6">
    <source>
        <dbReference type="Proteomes" id="UP000053060"/>
    </source>
</evidence>
<dbReference type="Proteomes" id="UP000053060">
    <property type="component" value="Unassembled WGS sequence"/>
</dbReference>
<dbReference type="Pfam" id="PF00743">
    <property type="entry name" value="FMO-like"/>
    <property type="match status" value="1"/>
</dbReference>
<protein>
    <submittedName>
        <fullName evidence="5">Monooxygenase</fullName>
    </submittedName>
</protein>
<comment type="caution">
    <text evidence="5">The sequence shown here is derived from an EMBL/GenBank/DDBJ whole genome shotgun (WGS) entry which is preliminary data.</text>
</comment>
<dbReference type="InterPro" id="IPR051209">
    <property type="entry name" value="FAD-bind_Monooxygenase_sf"/>
</dbReference>
<sequence length="642" mass="72627">MVSVNTQIAGVATVSEENSLDDALNCANIPTLIAVLAHLTGEDKWLQEPYAPARAKGLDDNDDGGLPPEIQDEIRDAVRRVVVDYQAGLLAPEDPSPERVARILSAILHEEVPSEYGPLLSEEMGFASRAVRFSEPANDDFVVGIIGAGMSGIAAARELENSGVRYEVLEKNDGVGGTWFENKYPGCGVDTPSSLYSYSFAPKPDWSGYFAKRDEVFQYFREIAEQSGIYRHIRFGIEVDSLKWDAESATWLVVAHDRSGVRVERRYHALVSAVGQVNRPSIPNFEGIESFRGIARHTAEWDESIDLSGKRVIVVGTGASAMQVVPTIADSVDQLTIFQRSRHWALPHPNYQRPLADGVRLANELIPFYTRWYRLRAFWNFGDRIYDTMQIDPEWPHPDRSINKVNESHRVFLTNYVKEQLGDRQDLLDVVLPKYPPYTKRPLIDNGWYKTLTRPNVRVVESGVSRITEDGVLDEYGAEHAADIIIFATGFKIQQFLYPMEITGRSGKQLTDWWGIDDARAYLGVTVPDFPNLFILNGPNTFAGHGGSAILATEFQLRYTLQCLDWLRSTNVRAIEVREDVCDEYNDRIDEKMNGLIWSHRGTSTYFRNAAGRVVVNSPWKYIDYWRMSRDIDPSDYIEIRD</sequence>
<evidence type="ECO:0000313" key="5">
    <source>
        <dbReference type="EMBL" id="KSZ55964.1"/>
    </source>
</evidence>
<reference evidence="5 6" key="2">
    <citation type="journal article" date="2016" name="Genome Announc.">
        <title>Draft Genome Sequence of a Versatile Hydrocarbon-Degrading Bacterium, Rhodococcus pyridinivorans Strain KG-16, Collected from Oil Fields in India.</title>
        <authorList>
            <person name="Aggarwal R.K."/>
            <person name="Dawar C."/>
            <person name="Phanindranath R."/>
            <person name="Mutnuri L."/>
            <person name="Dayal A.M."/>
        </authorList>
    </citation>
    <scope>NUCLEOTIDE SEQUENCE [LARGE SCALE GENOMIC DNA]</scope>
    <source>
        <strain evidence="5 6">KG-16</strain>
    </source>
</reference>
<dbReference type="InterPro" id="IPR036188">
    <property type="entry name" value="FAD/NAD-bd_sf"/>
</dbReference>
<evidence type="ECO:0000256" key="1">
    <source>
        <dbReference type="ARBA" id="ARBA00010139"/>
    </source>
</evidence>
<organism evidence="5 6">
    <name type="scientific">Rhodococcus pyridinivorans KG-16</name>
    <dbReference type="NCBI Taxonomy" id="1441730"/>
    <lineage>
        <taxon>Bacteria</taxon>
        <taxon>Bacillati</taxon>
        <taxon>Actinomycetota</taxon>
        <taxon>Actinomycetes</taxon>
        <taxon>Mycobacteriales</taxon>
        <taxon>Nocardiaceae</taxon>
        <taxon>Rhodococcus</taxon>
    </lineage>
</organism>
<dbReference type="Gene3D" id="3.50.50.60">
    <property type="entry name" value="FAD/NAD(P)-binding domain"/>
    <property type="match status" value="2"/>
</dbReference>
<proteinExistence type="inferred from homology"/>
<keyword evidence="4" id="KW-0560">Oxidoreductase</keyword>
<dbReference type="GO" id="GO:0050660">
    <property type="term" value="F:flavin adenine dinucleotide binding"/>
    <property type="evidence" value="ECO:0007669"/>
    <property type="project" value="InterPro"/>
</dbReference>
<dbReference type="PANTHER" id="PTHR42877">
    <property type="entry name" value="L-ORNITHINE N(5)-MONOOXYGENASE-RELATED"/>
    <property type="match status" value="1"/>
</dbReference>
<accession>A0A0V9UDW3</accession>
<keyword evidence="3" id="KW-0274">FAD</keyword>
<dbReference type="GO" id="GO:0050661">
    <property type="term" value="F:NADP binding"/>
    <property type="evidence" value="ECO:0007669"/>
    <property type="project" value="InterPro"/>
</dbReference>
<keyword evidence="5" id="KW-0503">Monooxygenase</keyword>
<dbReference type="EMBL" id="AZXY01000037">
    <property type="protein sequence ID" value="KSZ55964.1"/>
    <property type="molecule type" value="Genomic_DNA"/>
</dbReference>
<dbReference type="PATRIC" id="fig|1441730.3.peg.5496"/>
<dbReference type="SUPFAM" id="SSF51905">
    <property type="entry name" value="FAD/NAD(P)-binding domain"/>
    <property type="match status" value="2"/>
</dbReference>
<evidence type="ECO:0000256" key="2">
    <source>
        <dbReference type="ARBA" id="ARBA00022630"/>
    </source>
</evidence>
<evidence type="ECO:0000256" key="3">
    <source>
        <dbReference type="ARBA" id="ARBA00022827"/>
    </source>
</evidence>
<dbReference type="GO" id="GO:0004499">
    <property type="term" value="F:N,N-dimethylaniline monooxygenase activity"/>
    <property type="evidence" value="ECO:0007669"/>
    <property type="project" value="InterPro"/>
</dbReference>
<keyword evidence="2" id="KW-0285">Flavoprotein</keyword>
<dbReference type="AlphaFoldDB" id="A0A0V9UDW3"/>
<dbReference type="PANTHER" id="PTHR42877:SF4">
    <property type="entry name" value="FAD_NAD(P)-BINDING DOMAIN-CONTAINING PROTEIN-RELATED"/>
    <property type="match status" value="1"/>
</dbReference>
<name>A0A0V9UDW3_9NOCA</name>
<evidence type="ECO:0000256" key="4">
    <source>
        <dbReference type="ARBA" id="ARBA00023002"/>
    </source>
</evidence>
<reference evidence="6" key="1">
    <citation type="submission" date="2015-01" db="EMBL/GenBank/DDBJ databases">
        <title>Draft genome sequence of Rhodococcus pyridinivorans strain KG-16, a hydrocarbon-degrading bacterium.</title>
        <authorList>
            <person name="Aggarwal R.K."/>
            <person name="Dawar C."/>
        </authorList>
    </citation>
    <scope>NUCLEOTIDE SEQUENCE [LARGE SCALE GENOMIC DNA]</scope>
    <source>
        <strain evidence="6">KG-16</strain>
    </source>
</reference>
<dbReference type="InterPro" id="IPR020946">
    <property type="entry name" value="Flavin_mOase-like"/>
</dbReference>
<comment type="similarity">
    <text evidence="1">Belongs to the FAD-binding monooxygenase family.</text>
</comment>